<organism evidence="5 6">
    <name type="scientific">Bugula neritina</name>
    <name type="common">Brown bryozoan</name>
    <name type="synonym">Sertularia neritina</name>
    <dbReference type="NCBI Taxonomy" id="10212"/>
    <lineage>
        <taxon>Eukaryota</taxon>
        <taxon>Metazoa</taxon>
        <taxon>Spiralia</taxon>
        <taxon>Lophotrochozoa</taxon>
        <taxon>Bryozoa</taxon>
        <taxon>Gymnolaemata</taxon>
        <taxon>Cheilostomatida</taxon>
        <taxon>Flustrina</taxon>
        <taxon>Buguloidea</taxon>
        <taxon>Bugulidae</taxon>
        <taxon>Bugula</taxon>
    </lineage>
</organism>
<dbReference type="InterPro" id="IPR026246">
    <property type="entry name" value="Fsip1"/>
</dbReference>
<dbReference type="PANTHER" id="PTHR22012:SF2">
    <property type="entry name" value="FIBROUS SHEATH-INTERACTING PROTEIN 1"/>
    <property type="match status" value="1"/>
</dbReference>
<feature type="compositionally biased region" description="Polar residues" evidence="4">
    <location>
        <begin position="203"/>
        <end position="222"/>
    </location>
</feature>
<evidence type="ECO:0000256" key="2">
    <source>
        <dbReference type="ARBA" id="ARBA00019480"/>
    </source>
</evidence>
<evidence type="ECO:0000313" key="6">
    <source>
        <dbReference type="Proteomes" id="UP000593567"/>
    </source>
</evidence>
<evidence type="ECO:0000256" key="3">
    <source>
        <dbReference type="ARBA" id="ARBA00023054"/>
    </source>
</evidence>
<dbReference type="Proteomes" id="UP000593567">
    <property type="component" value="Unassembled WGS sequence"/>
</dbReference>
<keyword evidence="6" id="KW-1185">Reference proteome</keyword>
<comment type="caution">
    <text evidence="5">The sequence shown here is derived from an EMBL/GenBank/DDBJ whole genome shotgun (WGS) entry which is preliminary data.</text>
</comment>
<evidence type="ECO:0000313" key="5">
    <source>
        <dbReference type="EMBL" id="KAF6025282.1"/>
    </source>
</evidence>
<evidence type="ECO:0000256" key="4">
    <source>
        <dbReference type="SAM" id="MobiDB-lite"/>
    </source>
</evidence>
<protein>
    <recommendedName>
        <fullName evidence="2">Fibrous sheath-interacting protein 1</fullName>
    </recommendedName>
</protein>
<name>A0A7J7JG33_BUGNE</name>
<proteinExistence type="inferred from homology"/>
<comment type="similarity">
    <text evidence="1">Belongs to the FSIP1 family.</text>
</comment>
<reference evidence="5" key="1">
    <citation type="submission" date="2020-06" db="EMBL/GenBank/DDBJ databases">
        <title>Draft genome of Bugula neritina, a colonial animal packing powerful symbionts and potential medicines.</title>
        <authorList>
            <person name="Rayko M."/>
        </authorList>
    </citation>
    <scope>NUCLEOTIDE SEQUENCE [LARGE SCALE GENOMIC DNA]</scope>
    <source>
        <strain evidence="5">Kwan_BN1</strain>
    </source>
</reference>
<evidence type="ECO:0000256" key="1">
    <source>
        <dbReference type="ARBA" id="ARBA00010495"/>
    </source>
</evidence>
<accession>A0A7J7JG33</accession>
<sequence length="222" mass="24587">MTKKNRLADILEDLDEVDDAIIEDRVAHTTSAPPGEGFSLDRVSLCAMDEIDKKLESLVGKEEYQSVLMPPSNISFDSLQLFSLTHDLNTHINEIGEKALQEAKEHRDQQRRLADIEKELISLSTAAQLEMESPSLTGQQLHALLDQCRHTMSRAALETDSLSQSNSPRDVIISTQPCLDDAVLKSLLDQARAEGIVSRSERTSTQPDDNSSAVRQSGESYP</sequence>
<dbReference type="AlphaFoldDB" id="A0A7J7JG33"/>
<dbReference type="Pfam" id="PF15554">
    <property type="entry name" value="FSIP1"/>
    <property type="match status" value="1"/>
</dbReference>
<feature type="region of interest" description="Disordered" evidence="4">
    <location>
        <begin position="195"/>
        <end position="222"/>
    </location>
</feature>
<dbReference type="EMBL" id="VXIV02002476">
    <property type="protein sequence ID" value="KAF6025282.1"/>
    <property type="molecule type" value="Genomic_DNA"/>
</dbReference>
<dbReference type="PANTHER" id="PTHR22012">
    <property type="entry name" value="FIBROUS SHEATH INTERACTING PROTEIN 1"/>
    <property type="match status" value="1"/>
</dbReference>
<gene>
    <name evidence="5" type="ORF">EB796_016402</name>
</gene>
<dbReference type="OrthoDB" id="9946895at2759"/>
<keyword evidence="3" id="KW-0175">Coiled coil</keyword>